<feature type="transmembrane region" description="Helical" evidence="7">
    <location>
        <begin position="341"/>
        <end position="365"/>
    </location>
</feature>
<feature type="transmembrane region" description="Helical" evidence="7">
    <location>
        <begin position="279"/>
        <end position="300"/>
    </location>
</feature>
<dbReference type="InterPro" id="IPR018456">
    <property type="entry name" value="PTR2_symporter_CS"/>
</dbReference>
<keyword evidence="6" id="KW-0813">Transport</keyword>
<dbReference type="PROSITE" id="PS01023">
    <property type="entry name" value="PTR2_2"/>
    <property type="match status" value="1"/>
</dbReference>
<dbReference type="GO" id="GO:0016020">
    <property type="term" value="C:membrane"/>
    <property type="evidence" value="ECO:0007669"/>
    <property type="project" value="UniProtKB-SubCell"/>
</dbReference>
<keyword evidence="9" id="KW-1185">Reference proteome</keyword>
<feature type="transmembrane region" description="Helical" evidence="7">
    <location>
        <begin position="377"/>
        <end position="400"/>
    </location>
</feature>
<evidence type="ECO:0000313" key="9">
    <source>
        <dbReference type="Proteomes" id="UP001302719"/>
    </source>
</evidence>
<keyword evidence="4 7" id="KW-1133">Transmembrane helix</keyword>
<evidence type="ECO:0000256" key="7">
    <source>
        <dbReference type="SAM" id="Phobius"/>
    </source>
</evidence>
<dbReference type="Pfam" id="PF00854">
    <property type="entry name" value="PTR2"/>
    <property type="match status" value="2"/>
</dbReference>
<dbReference type="PROSITE" id="PS01022">
    <property type="entry name" value="PTR2_1"/>
    <property type="match status" value="1"/>
</dbReference>
<evidence type="ECO:0000256" key="4">
    <source>
        <dbReference type="ARBA" id="ARBA00022989"/>
    </source>
</evidence>
<feature type="transmembrane region" description="Helical" evidence="7">
    <location>
        <begin position="96"/>
        <end position="112"/>
    </location>
</feature>
<dbReference type="GO" id="GO:0022857">
    <property type="term" value="F:transmembrane transporter activity"/>
    <property type="evidence" value="ECO:0007669"/>
    <property type="project" value="InterPro"/>
</dbReference>
<name>A0AA96GD66_9BACT</name>
<dbReference type="KEGG" id="nall:PP769_17635"/>
<feature type="transmembrane region" description="Helical" evidence="7">
    <location>
        <begin position="70"/>
        <end position="89"/>
    </location>
</feature>
<feature type="transmembrane region" description="Helical" evidence="7">
    <location>
        <begin position="158"/>
        <end position="179"/>
    </location>
</feature>
<sequence length="448" mass="49604">MKKHEYRTEPMTTASMPSGVLHLVVNEGAERFSYYGMRSILVVFMTGMLLNTQGSLNPMGEAEAKSYFHLFASGVYFFPFLGAILADAFWGKYKTIILLSLVYCGGHVVLALDHTRFGLLVGLTLIAIGSGGIKPCVSANLGDQFGLANGHLLTKAFAWFYFAINVGAFGSVMLTPWLLEHFGPGLAFGVPGILMFVATIIFWSGRTHYAHIPPDRSGVFQALSRPQTWRAIGKLAGIYVFVAFFWSLYDQTSSAWVLQAQHMDRVWMGVEWLPSQIQAVNPVLIMVFIPLFTYVVYPVLNKMVRLTSLRKIAMGFFMAVGAFLISAYIEQQIESGMEPAIAWQLLAFVVITAAEVMVSITCLEFSYTQAPLKLKSLLMGLFLLSVSLGNGFTAFVNYWIQNSDGTVALIGPDYYWFFAGIMFLVACLFLLVMKGYEEKAYLQGTGPG</sequence>
<feature type="transmembrane region" description="Helical" evidence="7">
    <location>
        <begin position="312"/>
        <end position="329"/>
    </location>
</feature>
<protein>
    <submittedName>
        <fullName evidence="8">POT family MFS transporter</fullName>
    </submittedName>
</protein>
<keyword evidence="3 6" id="KW-0812">Transmembrane</keyword>
<evidence type="ECO:0000256" key="1">
    <source>
        <dbReference type="ARBA" id="ARBA00004141"/>
    </source>
</evidence>
<dbReference type="RefSeq" id="WP_312642666.1">
    <property type="nucleotide sequence ID" value="NZ_CP116967.1"/>
</dbReference>
<dbReference type="PANTHER" id="PTHR11654">
    <property type="entry name" value="OLIGOPEPTIDE TRANSPORTER-RELATED"/>
    <property type="match status" value="1"/>
</dbReference>
<gene>
    <name evidence="8" type="ORF">PP769_17635</name>
</gene>
<dbReference type="InterPro" id="IPR036259">
    <property type="entry name" value="MFS_trans_sf"/>
</dbReference>
<evidence type="ECO:0000313" key="8">
    <source>
        <dbReference type="EMBL" id="WNM57770.1"/>
    </source>
</evidence>
<evidence type="ECO:0000256" key="2">
    <source>
        <dbReference type="ARBA" id="ARBA00005982"/>
    </source>
</evidence>
<comment type="subcellular location">
    <subcellularLocation>
        <location evidence="1 6">Membrane</location>
        <topology evidence="1 6">Multi-pass membrane protein</topology>
    </subcellularLocation>
</comment>
<feature type="transmembrane region" description="Helical" evidence="7">
    <location>
        <begin position="32"/>
        <end position="50"/>
    </location>
</feature>
<feature type="transmembrane region" description="Helical" evidence="7">
    <location>
        <begin position="118"/>
        <end position="137"/>
    </location>
</feature>
<evidence type="ECO:0000256" key="6">
    <source>
        <dbReference type="RuleBase" id="RU003755"/>
    </source>
</evidence>
<dbReference type="Gene3D" id="1.20.1250.20">
    <property type="entry name" value="MFS general substrate transporter like domains"/>
    <property type="match status" value="2"/>
</dbReference>
<dbReference type="SUPFAM" id="SSF103473">
    <property type="entry name" value="MFS general substrate transporter"/>
    <property type="match status" value="1"/>
</dbReference>
<keyword evidence="5 7" id="KW-0472">Membrane</keyword>
<proteinExistence type="inferred from homology"/>
<feature type="transmembrane region" description="Helical" evidence="7">
    <location>
        <begin position="415"/>
        <end position="433"/>
    </location>
</feature>
<evidence type="ECO:0000256" key="5">
    <source>
        <dbReference type="ARBA" id="ARBA00023136"/>
    </source>
</evidence>
<feature type="transmembrane region" description="Helical" evidence="7">
    <location>
        <begin position="231"/>
        <end position="249"/>
    </location>
</feature>
<dbReference type="Proteomes" id="UP001302719">
    <property type="component" value="Chromosome"/>
</dbReference>
<feature type="transmembrane region" description="Helical" evidence="7">
    <location>
        <begin position="185"/>
        <end position="203"/>
    </location>
</feature>
<dbReference type="AlphaFoldDB" id="A0AA96GD66"/>
<dbReference type="CDD" id="cd17347">
    <property type="entry name" value="MFS_SLC15A1_2_like"/>
    <property type="match status" value="1"/>
</dbReference>
<comment type="similarity">
    <text evidence="2 6">Belongs to the major facilitator superfamily. Proton-dependent oligopeptide transporter (POT/PTR) (TC 2.A.17) family.</text>
</comment>
<dbReference type="InterPro" id="IPR000109">
    <property type="entry name" value="POT_fam"/>
</dbReference>
<dbReference type="EMBL" id="CP116967">
    <property type="protein sequence ID" value="WNM57770.1"/>
    <property type="molecule type" value="Genomic_DNA"/>
</dbReference>
<reference evidence="8 9" key="1">
    <citation type="submission" date="2023-01" db="EMBL/GenBank/DDBJ databases">
        <title>Cultivation and genomic characterization of new, ubiquitous marine nitrite-oxidizing bacteria from the Nitrospirales.</title>
        <authorList>
            <person name="Mueller A.J."/>
            <person name="Daebeler A."/>
            <person name="Herbold C.W."/>
            <person name="Kirkegaard R.H."/>
            <person name="Daims H."/>
        </authorList>
    </citation>
    <scope>NUCLEOTIDE SEQUENCE [LARGE SCALE GENOMIC DNA]</scope>
    <source>
        <strain evidence="8 9">VA</strain>
    </source>
</reference>
<dbReference type="GO" id="GO:0006857">
    <property type="term" value="P:oligopeptide transport"/>
    <property type="evidence" value="ECO:0007669"/>
    <property type="project" value="InterPro"/>
</dbReference>
<accession>A0AA96GD66</accession>
<organism evidence="8 9">
    <name type="scientific">Candidatus Nitrospira allomarina</name>
    <dbReference type="NCBI Taxonomy" id="3020900"/>
    <lineage>
        <taxon>Bacteria</taxon>
        <taxon>Pseudomonadati</taxon>
        <taxon>Nitrospirota</taxon>
        <taxon>Nitrospiria</taxon>
        <taxon>Nitrospirales</taxon>
        <taxon>Nitrospiraceae</taxon>
        <taxon>Nitrospira</taxon>
    </lineage>
</organism>
<evidence type="ECO:0000256" key="3">
    <source>
        <dbReference type="ARBA" id="ARBA00022692"/>
    </source>
</evidence>